<keyword evidence="1" id="KW-0812">Transmembrane</keyword>
<dbReference type="EMBL" id="CAJNOI010002623">
    <property type="protein sequence ID" value="CAF1484634.1"/>
    <property type="molecule type" value="Genomic_DNA"/>
</dbReference>
<comment type="caution">
    <text evidence="3">The sequence shown here is derived from an EMBL/GenBank/DDBJ whole genome shotgun (WGS) entry which is preliminary data.</text>
</comment>
<keyword evidence="1" id="KW-0472">Membrane</keyword>
<name>A0A816DVD2_9BILA</name>
<evidence type="ECO:0000313" key="4">
    <source>
        <dbReference type="Proteomes" id="UP000663832"/>
    </source>
</evidence>
<organism evidence="3 4">
    <name type="scientific">Adineta steineri</name>
    <dbReference type="NCBI Taxonomy" id="433720"/>
    <lineage>
        <taxon>Eukaryota</taxon>
        <taxon>Metazoa</taxon>
        <taxon>Spiralia</taxon>
        <taxon>Gnathifera</taxon>
        <taxon>Rotifera</taxon>
        <taxon>Eurotatoria</taxon>
        <taxon>Bdelloidea</taxon>
        <taxon>Adinetida</taxon>
        <taxon>Adinetidae</taxon>
        <taxon>Adineta</taxon>
    </lineage>
</organism>
<dbReference type="Proteomes" id="UP000663877">
    <property type="component" value="Unassembled WGS sequence"/>
</dbReference>
<feature type="non-terminal residue" evidence="3">
    <location>
        <position position="31"/>
    </location>
</feature>
<dbReference type="Proteomes" id="UP000663832">
    <property type="component" value="Unassembled WGS sequence"/>
</dbReference>
<dbReference type="AlphaFoldDB" id="A0A816DVD2"/>
<feature type="transmembrane region" description="Helical" evidence="1">
    <location>
        <begin position="9"/>
        <end position="29"/>
    </location>
</feature>
<keyword evidence="4" id="KW-1185">Reference proteome</keyword>
<dbReference type="EMBL" id="CAJNOM010002944">
    <property type="protein sequence ID" value="CAF1639579.1"/>
    <property type="molecule type" value="Genomic_DNA"/>
</dbReference>
<accession>A0A816DVD2</accession>
<evidence type="ECO:0000313" key="2">
    <source>
        <dbReference type="EMBL" id="CAF1484634.1"/>
    </source>
</evidence>
<proteinExistence type="predicted"/>
<keyword evidence="1" id="KW-1133">Transmembrane helix</keyword>
<sequence>MAFESPKTAFIACGLLVIVSGLYITANALPM</sequence>
<gene>
    <name evidence="2" type="ORF">BJG266_LOCUS42262</name>
    <name evidence="3" type="ORF">QVE165_LOCUS59131</name>
</gene>
<evidence type="ECO:0000256" key="1">
    <source>
        <dbReference type="SAM" id="Phobius"/>
    </source>
</evidence>
<protein>
    <submittedName>
        <fullName evidence="3">Uncharacterized protein</fullName>
    </submittedName>
</protein>
<evidence type="ECO:0000313" key="3">
    <source>
        <dbReference type="EMBL" id="CAF1639579.1"/>
    </source>
</evidence>
<reference evidence="3" key="1">
    <citation type="submission" date="2021-02" db="EMBL/GenBank/DDBJ databases">
        <authorList>
            <person name="Nowell W R."/>
        </authorList>
    </citation>
    <scope>NUCLEOTIDE SEQUENCE</scope>
</reference>